<dbReference type="InterPro" id="IPR050378">
    <property type="entry name" value="Metallo-dep_Hydrolases_sf"/>
</dbReference>
<dbReference type="Pfam" id="PF01979">
    <property type="entry name" value="Amidohydro_1"/>
    <property type="match status" value="1"/>
</dbReference>
<organism evidence="3 4">
    <name type="scientific">Mariniplasma anaerobium</name>
    <dbReference type="NCBI Taxonomy" id="2735436"/>
    <lineage>
        <taxon>Bacteria</taxon>
        <taxon>Bacillati</taxon>
        <taxon>Mycoplasmatota</taxon>
        <taxon>Mollicutes</taxon>
        <taxon>Acholeplasmatales</taxon>
        <taxon>Acholeplasmataceae</taxon>
        <taxon>Mariniplasma</taxon>
    </lineage>
</organism>
<dbReference type="PANTHER" id="PTHR11647">
    <property type="entry name" value="HYDRANTOINASE/DIHYDROPYRIMIDINASE FAMILY MEMBER"/>
    <property type="match status" value="1"/>
</dbReference>
<dbReference type="SUPFAM" id="SSF51556">
    <property type="entry name" value="Metallo-dependent hydrolases"/>
    <property type="match status" value="1"/>
</dbReference>
<dbReference type="RefSeq" id="WP_176239374.1">
    <property type="nucleotide sequence ID" value="NZ_AP024412.1"/>
</dbReference>
<evidence type="ECO:0000313" key="3">
    <source>
        <dbReference type="EMBL" id="BCR36733.1"/>
    </source>
</evidence>
<evidence type="ECO:0000313" key="4">
    <source>
        <dbReference type="Proteomes" id="UP000620133"/>
    </source>
</evidence>
<accession>A0A7U9THQ9</accession>
<keyword evidence="4" id="KW-1185">Reference proteome</keyword>
<name>A0A7U9THQ9_9MOLU</name>
<sequence>MYDKAIINSKVYINKLWKQTNVYIKGEKIALISEELLPALEVIDAKGLEVLPGIIDPHVHFELDLGFIKSVDDFYTGSIAALYGGVTSYVDFLEPTDCVKELERSYKERLALAKKSVIDYHFHACIKNPKGDLEAYVKKMKELGMNTLKLFTTYSDSDRRTYDKEIIELLKLSKKYHFLIMAHIENDDLIRLDPKFTYKDLTVSRPSKSELTEALKLAKYTRETKGYMYMVHLSSGKTLEALIQNYPDILNQHFFVESCPQYFTFNKEVLERKDGYLYTFAPPLRTEEERQLLHKYQDLVYTIGTDHCAFMKKDKIKPTLSQMPLGIGGIEHALGIMRYHLGDEAIEKMTKRVAFTQGLHTKGQIKEGFDADITIFKKDMNTRVHGNHGTCDYSVYENLLTAGKVVSTLVRGEFVLKDGLLIKHKGQLIKGSDFL</sequence>
<gene>
    <name evidence="3" type="ORF">MPAN_016260</name>
</gene>
<dbReference type="GO" id="GO:0016812">
    <property type="term" value="F:hydrolase activity, acting on carbon-nitrogen (but not peptide) bonds, in cyclic amides"/>
    <property type="evidence" value="ECO:0007669"/>
    <property type="project" value="TreeGrafter"/>
</dbReference>
<dbReference type="AlphaFoldDB" id="A0A7U9THQ9"/>
<feature type="domain" description="Amidohydrolase-related" evidence="2">
    <location>
        <begin position="50"/>
        <end position="415"/>
    </location>
</feature>
<dbReference type="InterPro" id="IPR006680">
    <property type="entry name" value="Amidohydro-rel"/>
</dbReference>
<dbReference type="SUPFAM" id="SSF51338">
    <property type="entry name" value="Composite domain of metallo-dependent hydrolases"/>
    <property type="match status" value="1"/>
</dbReference>
<dbReference type="InterPro" id="IPR011059">
    <property type="entry name" value="Metal-dep_hydrolase_composite"/>
</dbReference>
<comment type="cofactor">
    <cofactor evidence="1">
        <name>Zn(2+)</name>
        <dbReference type="ChEBI" id="CHEBI:29105"/>
    </cofactor>
</comment>
<dbReference type="Gene3D" id="2.30.40.10">
    <property type="entry name" value="Urease, subunit C, domain 1"/>
    <property type="match status" value="1"/>
</dbReference>
<evidence type="ECO:0000256" key="1">
    <source>
        <dbReference type="ARBA" id="ARBA00001947"/>
    </source>
</evidence>
<dbReference type="InterPro" id="IPR032466">
    <property type="entry name" value="Metal_Hydrolase"/>
</dbReference>
<proteinExistence type="predicted"/>
<dbReference type="Gene3D" id="3.20.20.140">
    <property type="entry name" value="Metal-dependent hydrolases"/>
    <property type="match status" value="1"/>
</dbReference>
<dbReference type="Proteomes" id="UP000620133">
    <property type="component" value="Chromosome"/>
</dbReference>
<dbReference type="PANTHER" id="PTHR11647:SF1">
    <property type="entry name" value="COLLAPSIN RESPONSE MEDIATOR PROTEIN"/>
    <property type="match status" value="1"/>
</dbReference>
<dbReference type="KEGG" id="manr:MPAN_016260"/>
<reference evidence="3" key="1">
    <citation type="submission" date="2021-01" db="EMBL/GenBank/DDBJ databases">
        <title>Draft genome sequence of Acholeplasmataceae bacterium strain Mahy22.</title>
        <authorList>
            <person name="Watanabe M."/>
            <person name="Kojima H."/>
            <person name="Fukui M."/>
        </authorList>
    </citation>
    <scope>NUCLEOTIDE SEQUENCE</scope>
    <source>
        <strain evidence="3">Mahy22</strain>
    </source>
</reference>
<dbReference type="EMBL" id="AP024412">
    <property type="protein sequence ID" value="BCR36733.1"/>
    <property type="molecule type" value="Genomic_DNA"/>
</dbReference>
<protein>
    <submittedName>
        <fullName evidence="3">D-hydantoinase</fullName>
    </submittedName>
</protein>
<dbReference type="GO" id="GO:0005829">
    <property type="term" value="C:cytosol"/>
    <property type="evidence" value="ECO:0007669"/>
    <property type="project" value="TreeGrafter"/>
</dbReference>
<evidence type="ECO:0000259" key="2">
    <source>
        <dbReference type="Pfam" id="PF01979"/>
    </source>
</evidence>